<dbReference type="InterPro" id="IPR036890">
    <property type="entry name" value="HATPase_C_sf"/>
</dbReference>
<dbReference type="PRINTS" id="PR00344">
    <property type="entry name" value="BCTRLSENSOR"/>
</dbReference>
<dbReference type="EMBL" id="AZEG01000002">
    <property type="protein sequence ID" value="KRL38882.1"/>
    <property type="molecule type" value="Genomic_DNA"/>
</dbReference>
<evidence type="ECO:0000313" key="14">
    <source>
        <dbReference type="Proteomes" id="UP000051155"/>
    </source>
</evidence>
<evidence type="ECO:0000256" key="8">
    <source>
        <dbReference type="ARBA" id="ARBA00022777"/>
    </source>
</evidence>
<keyword evidence="8 13" id="KW-0418">Kinase</keyword>
<evidence type="ECO:0000259" key="12">
    <source>
        <dbReference type="PROSITE" id="PS50109"/>
    </source>
</evidence>
<dbReference type="GO" id="GO:0004721">
    <property type="term" value="F:phosphoprotein phosphatase activity"/>
    <property type="evidence" value="ECO:0007669"/>
    <property type="project" value="TreeGrafter"/>
</dbReference>
<dbReference type="InterPro" id="IPR004358">
    <property type="entry name" value="Sig_transdc_His_kin-like_C"/>
</dbReference>
<dbReference type="Gene3D" id="3.30.565.10">
    <property type="entry name" value="Histidine kinase-like ATPase, C-terminal domain"/>
    <property type="match status" value="1"/>
</dbReference>
<dbReference type="FunFam" id="1.10.287.130:FF:000008">
    <property type="entry name" value="Two-component sensor histidine kinase"/>
    <property type="match status" value="1"/>
</dbReference>
<comment type="subcellular location">
    <subcellularLocation>
        <location evidence="2">Cell membrane</location>
    </subcellularLocation>
</comment>
<evidence type="ECO:0000256" key="10">
    <source>
        <dbReference type="ARBA" id="ARBA00023012"/>
    </source>
</evidence>
<evidence type="ECO:0000256" key="7">
    <source>
        <dbReference type="ARBA" id="ARBA00022741"/>
    </source>
</evidence>
<dbReference type="GO" id="GO:0005886">
    <property type="term" value="C:plasma membrane"/>
    <property type="evidence" value="ECO:0007669"/>
    <property type="project" value="UniProtKB-SubCell"/>
</dbReference>
<organism evidence="13 14">
    <name type="scientific">Liquorilactobacillus uvarum DSM 19971</name>
    <dbReference type="NCBI Taxonomy" id="1423812"/>
    <lineage>
        <taxon>Bacteria</taxon>
        <taxon>Bacillati</taxon>
        <taxon>Bacillota</taxon>
        <taxon>Bacilli</taxon>
        <taxon>Lactobacillales</taxon>
        <taxon>Lactobacillaceae</taxon>
        <taxon>Liquorilactobacillus</taxon>
    </lineage>
</organism>
<gene>
    <name evidence="13" type="ORF">FD20_GL000957</name>
</gene>
<feature type="domain" description="Histidine kinase" evidence="12">
    <location>
        <begin position="209"/>
        <end position="425"/>
    </location>
</feature>
<dbReference type="InterPro" id="IPR035965">
    <property type="entry name" value="PAS-like_dom_sf"/>
</dbReference>
<dbReference type="Gene3D" id="3.30.450.20">
    <property type="entry name" value="PAS domain"/>
    <property type="match status" value="1"/>
</dbReference>
<reference evidence="13 14" key="1">
    <citation type="journal article" date="2015" name="Genome Announc.">
        <title>Expanding the biotechnology potential of lactobacilli through comparative genomics of 213 strains and associated genera.</title>
        <authorList>
            <person name="Sun Z."/>
            <person name="Harris H.M."/>
            <person name="McCann A."/>
            <person name="Guo C."/>
            <person name="Argimon S."/>
            <person name="Zhang W."/>
            <person name="Yang X."/>
            <person name="Jeffery I.B."/>
            <person name="Cooney J.C."/>
            <person name="Kagawa T.F."/>
            <person name="Liu W."/>
            <person name="Song Y."/>
            <person name="Salvetti E."/>
            <person name="Wrobel A."/>
            <person name="Rasinkangas P."/>
            <person name="Parkhill J."/>
            <person name="Rea M.C."/>
            <person name="O'Sullivan O."/>
            <person name="Ritari J."/>
            <person name="Douillard F.P."/>
            <person name="Paul Ross R."/>
            <person name="Yang R."/>
            <person name="Briner A.E."/>
            <person name="Felis G.E."/>
            <person name="de Vos W.M."/>
            <person name="Barrangou R."/>
            <person name="Klaenhammer T.R."/>
            <person name="Caufield P.W."/>
            <person name="Cui Y."/>
            <person name="Zhang H."/>
            <person name="O'Toole P.W."/>
        </authorList>
    </citation>
    <scope>NUCLEOTIDE SEQUENCE [LARGE SCALE GENOMIC DNA]</scope>
    <source>
        <strain evidence="13 14">DSM 19971</strain>
    </source>
</reference>
<evidence type="ECO:0000256" key="3">
    <source>
        <dbReference type="ARBA" id="ARBA00012438"/>
    </source>
</evidence>
<evidence type="ECO:0000313" key="13">
    <source>
        <dbReference type="EMBL" id="KRL38882.1"/>
    </source>
</evidence>
<keyword evidence="6" id="KW-0808">Transferase</keyword>
<dbReference type="SMART" id="SM00387">
    <property type="entry name" value="HATPase_c"/>
    <property type="match status" value="1"/>
</dbReference>
<dbReference type="InterPro" id="IPR036097">
    <property type="entry name" value="HisK_dim/P_sf"/>
</dbReference>
<dbReference type="STRING" id="1423812.FD20_GL000957"/>
<dbReference type="Proteomes" id="UP000051155">
    <property type="component" value="Unassembled WGS sequence"/>
</dbReference>
<dbReference type="SUPFAM" id="SSF47384">
    <property type="entry name" value="Homodimeric domain of signal transducing histidine kinase"/>
    <property type="match status" value="1"/>
</dbReference>
<dbReference type="CDD" id="cd00075">
    <property type="entry name" value="HATPase"/>
    <property type="match status" value="1"/>
</dbReference>
<dbReference type="GO" id="GO:0016036">
    <property type="term" value="P:cellular response to phosphate starvation"/>
    <property type="evidence" value="ECO:0007669"/>
    <property type="project" value="TreeGrafter"/>
</dbReference>
<sequence>MFLENNRVIWLTLTSLFLASFLTVVRLVGFRQQKKEIDLLSSKLRAVIEDEEPGHLLLEPSDPYYELARAINGIQSMQRDISKDFITQQRGYFSLMEYLTIGVMVLDQDQKIYLSNHAMSELMGREMNVKGQLYVNEVRTYELSRLIEETFQTHQDQHEEIKIDATNKNVDAHVVYVPVNAHHFLVMALLYDITELKGIERMQMDFVGNVSHELKTPITAITGFTETLLQGAMDDRQTREEFLKIVYQESLKLTELVEDILSLARIDSKPQLNISELNLHDFIVSILKTFKPELEKKQIEANLQISDHCQVNIDKSKLQHVVNNLIQNGIKYNQTGGKLWINAKIRKNDWYLSIRDTGYGIAKDEQERIFERFYRIDTSRSRQNGGTGLGLSVVKEYVKALSGKIEVKSQVGVGSTFTVTFPLEMKDNPS</sequence>
<evidence type="ECO:0000256" key="9">
    <source>
        <dbReference type="ARBA" id="ARBA00022840"/>
    </source>
</evidence>
<keyword evidence="10" id="KW-0902">Two-component regulatory system</keyword>
<dbReference type="EC" id="2.7.13.3" evidence="3"/>
<dbReference type="PROSITE" id="PS50109">
    <property type="entry name" value="HIS_KIN"/>
    <property type="match status" value="1"/>
</dbReference>
<dbReference type="InterPro" id="IPR003661">
    <property type="entry name" value="HisK_dim/P_dom"/>
</dbReference>
<accession>A0A0R1Q9M9</accession>
<evidence type="ECO:0000256" key="6">
    <source>
        <dbReference type="ARBA" id="ARBA00022679"/>
    </source>
</evidence>
<evidence type="ECO:0000256" key="5">
    <source>
        <dbReference type="ARBA" id="ARBA00022553"/>
    </source>
</evidence>
<dbReference type="FunFam" id="3.30.565.10:FF:000006">
    <property type="entry name" value="Sensor histidine kinase WalK"/>
    <property type="match status" value="1"/>
</dbReference>
<name>A0A0R1Q9M9_9LACO</name>
<keyword evidence="14" id="KW-1185">Reference proteome</keyword>
<evidence type="ECO:0000256" key="1">
    <source>
        <dbReference type="ARBA" id="ARBA00000085"/>
    </source>
</evidence>
<dbReference type="PANTHER" id="PTHR45453">
    <property type="entry name" value="PHOSPHATE REGULON SENSOR PROTEIN PHOR"/>
    <property type="match status" value="1"/>
</dbReference>
<keyword evidence="5" id="KW-0597">Phosphoprotein</keyword>
<dbReference type="InterPro" id="IPR003594">
    <property type="entry name" value="HATPase_dom"/>
</dbReference>
<dbReference type="GO" id="GO:0005524">
    <property type="term" value="F:ATP binding"/>
    <property type="evidence" value="ECO:0007669"/>
    <property type="project" value="UniProtKB-KW"/>
</dbReference>
<dbReference type="PANTHER" id="PTHR45453:SF1">
    <property type="entry name" value="PHOSPHATE REGULON SENSOR PROTEIN PHOR"/>
    <property type="match status" value="1"/>
</dbReference>
<keyword evidence="9" id="KW-0067">ATP-binding</keyword>
<comment type="catalytic activity">
    <reaction evidence="1">
        <text>ATP + protein L-histidine = ADP + protein N-phospho-L-histidine.</text>
        <dbReference type="EC" id="2.7.13.3"/>
    </reaction>
</comment>
<dbReference type="Pfam" id="PF00512">
    <property type="entry name" value="HisKA"/>
    <property type="match status" value="1"/>
</dbReference>
<dbReference type="SUPFAM" id="SSF55785">
    <property type="entry name" value="PYP-like sensor domain (PAS domain)"/>
    <property type="match status" value="1"/>
</dbReference>
<dbReference type="GO" id="GO:0000155">
    <property type="term" value="F:phosphorelay sensor kinase activity"/>
    <property type="evidence" value="ECO:0007669"/>
    <property type="project" value="InterPro"/>
</dbReference>
<keyword evidence="11" id="KW-0472">Membrane</keyword>
<evidence type="ECO:0000256" key="2">
    <source>
        <dbReference type="ARBA" id="ARBA00004236"/>
    </source>
</evidence>
<dbReference type="AlphaFoldDB" id="A0A0R1Q9M9"/>
<proteinExistence type="predicted"/>
<dbReference type="PATRIC" id="fig|1423812.3.peg.1021"/>
<dbReference type="InterPro" id="IPR050351">
    <property type="entry name" value="BphY/WalK/GraS-like"/>
</dbReference>
<keyword evidence="7" id="KW-0547">Nucleotide-binding</keyword>
<keyword evidence="4" id="KW-1003">Cell membrane</keyword>
<dbReference type="NCBIfam" id="NF046044">
    <property type="entry name" value="PnpS"/>
    <property type="match status" value="1"/>
</dbReference>
<evidence type="ECO:0000256" key="4">
    <source>
        <dbReference type="ARBA" id="ARBA00022475"/>
    </source>
</evidence>
<protein>
    <recommendedName>
        <fullName evidence="3">histidine kinase</fullName>
        <ecNumber evidence="3">2.7.13.3</ecNumber>
    </recommendedName>
</protein>
<evidence type="ECO:0000256" key="11">
    <source>
        <dbReference type="ARBA" id="ARBA00023136"/>
    </source>
</evidence>
<dbReference type="InterPro" id="IPR005467">
    <property type="entry name" value="His_kinase_dom"/>
</dbReference>
<dbReference type="Gene3D" id="1.10.287.130">
    <property type="match status" value="1"/>
</dbReference>
<dbReference type="SUPFAM" id="SSF55874">
    <property type="entry name" value="ATPase domain of HSP90 chaperone/DNA topoisomerase II/histidine kinase"/>
    <property type="match status" value="1"/>
</dbReference>
<comment type="caution">
    <text evidence="13">The sequence shown here is derived from an EMBL/GenBank/DDBJ whole genome shotgun (WGS) entry which is preliminary data.</text>
</comment>
<dbReference type="CDD" id="cd00082">
    <property type="entry name" value="HisKA"/>
    <property type="match status" value="1"/>
</dbReference>
<dbReference type="SMART" id="SM00388">
    <property type="entry name" value="HisKA"/>
    <property type="match status" value="1"/>
</dbReference>
<dbReference type="Pfam" id="PF02518">
    <property type="entry name" value="HATPase_c"/>
    <property type="match status" value="1"/>
</dbReference>